<evidence type="ECO:0000256" key="1">
    <source>
        <dbReference type="SAM" id="MobiDB-lite"/>
    </source>
</evidence>
<sequence>MRSFFGVHRDFAHENHPNTGKGFEIPHGTAWLSDPGPMLSPKEQKEERSTSAFASLANAASSFLPNFSSGDDAEQKEQSSRRNSRNEETVASPRSNGQTRPLSGSTEAEVTASPAVTLPLPPNASAHGSPLGAGRPDSSDGEVSPTQGKSAPTPQAGAREGERGYEPAGAGPTFADQLAGATQRAPQRLAERLLEQLKHDCLEEASKGQSSYTWDMQLPSNSRSFMHQVARSFASRVEALGFEQVEWWNGREWSKQSRQYHIIHDPVYEKYHMKIRVRWLDRPRATEAEEAARRPPSTSVSDSVVEQFKQLLDLQRQFMEHQLAQVENGQMSKSDKSNLPAAPELSGCLL</sequence>
<accession>A0ABP0JXU9</accession>
<dbReference type="EMBL" id="CAXAMN010006780">
    <property type="protein sequence ID" value="CAK9019187.1"/>
    <property type="molecule type" value="Genomic_DNA"/>
</dbReference>
<evidence type="ECO:0008006" key="4">
    <source>
        <dbReference type="Google" id="ProtNLM"/>
    </source>
</evidence>
<evidence type="ECO:0000313" key="2">
    <source>
        <dbReference type="EMBL" id="CAK9019187.1"/>
    </source>
</evidence>
<evidence type="ECO:0000313" key="3">
    <source>
        <dbReference type="Proteomes" id="UP001642484"/>
    </source>
</evidence>
<feature type="compositionally biased region" description="Polar residues" evidence="1">
    <location>
        <begin position="144"/>
        <end position="153"/>
    </location>
</feature>
<reference evidence="2 3" key="1">
    <citation type="submission" date="2024-02" db="EMBL/GenBank/DDBJ databases">
        <authorList>
            <person name="Chen Y."/>
            <person name="Shah S."/>
            <person name="Dougan E. K."/>
            <person name="Thang M."/>
            <person name="Chan C."/>
        </authorList>
    </citation>
    <scope>NUCLEOTIDE SEQUENCE [LARGE SCALE GENOMIC DNA]</scope>
</reference>
<feature type="compositionally biased region" description="Basic and acidic residues" evidence="1">
    <location>
        <begin position="7"/>
        <end position="16"/>
    </location>
</feature>
<keyword evidence="3" id="KW-1185">Reference proteome</keyword>
<comment type="caution">
    <text evidence="2">The sequence shown here is derived from an EMBL/GenBank/DDBJ whole genome shotgun (WGS) entry which is preliminary data.</text>
</comment>
<feature type="compositionally biased region" description="Polar residues" evidence="1">
    <location>
        <begin position="92"/>
        <end position="108"/>
    </location>
</feature>
<feature type="compositionally biased region" description="Basic and acidic residues" evidence="1">
    <location>
        <begin position="73"/>
        <end position="88"/>
    </location>
</feature>
<feature type="region of interest" description="Disordered" evidence="1">
    <location>
        <begin position="327"/>
        <end position="350"/>
    </location>
</feature>
<proteinExistence type="predicted"/>
<organism evidence="2 3">
    <name type="scientific">Durusdinium trenchii</name>
    <dbReference type="NCBI Taxonomy" id="1381693"/>
    <lineage>
        <taxon>Eukaryota</taxon>
        <taxon>Sar</taxon>
        <taxon>Alveolata</taxon>
        <taxon>Dinophyceae</taxon>
        <taxon>Suessiales</taxon>
        <taxon>Symbiodiniaceae</taxon>
        <taxon>Durusdinium</taxon>
    </lineage>
</organism>
<gene>
    <name evidence="2" type="ORF">CCMP2556_LOCUS13572</name>
</gene>
<protein>
    <recommendedName>
        <fullName evidence="4">R3H domain-containing protein</fullName>
    </recommendedName>
</protein>
<feature type="compositionally biased region" description="Low complexity" evidence="1">
    <location>
        <begin position="50"/>
        <end position="64"/>
    </location>
</feature>
<name>A0ABP0JXU9_9DINO</name>
<feature type="region of interest" description="Disordered" evidence="1">
    <location>
        <begin position="1"/>
        <end position="184"/>
    </location>
</feature>
<dbReference type="Proteomes" id="UP001642484">
    <property type="component" value="Unassembled WGS sequence"/>
</dbReference>